<reference evidence="2" key="1">
    <citation type="journal article" date="2014" name="Int. J. Syst. Evol. Microbiol.">
        <title>Complete genome sequence of Corynebacterium casei LMG S-19264T (=DSM 44701T), isolated from a smear-ripened cheese.</title>
        <authorList>
            <consortium name="US DOE Joint Genome Institute (JGI-PGF)"/>
            <person name="Walter F."/>
            <person name="Albersmeier A."/>
            <person name="Kalinowski J."/>
            <person name="Ruckert C."/>
        </authorList>
    </citation>
    <scope>NUCLEOTIDE SEQUENCE</scope>
    <source>
        <strain evidence="2">CGMCC 1.10998</strain>
    </source>
</reference>
<keyword evidence="3" id="KW-1185">Reference proteome</keyword>
<dbReference type="GO" id="GO:0008757">
    <property type="term" value="F:S-adenosylmethionine-dependent methyltransferase activity"/>
    <property type="evidence" value="ECO:0007669"/>
    <property type="project" value="InterPro"/>
</dbReference>
<dbReference type="Proteomes" id="UP000637423">
    <property type="component" value="Unassembled WGS sequence"/>
</dbReference>
<organism evidence="2 3">
    <name type="scientific">Undibacterium terreum</name>
    <dbReference type="NCBI Taxonomy" id="1224302"/>
    <lineage>
        <taxon>Bacteria</taxon>
        <taxon>Pseudomonadati</taxon>
        <taxon>Pseudomonadota</taxon>
        <taxon>Betaproteobacteria</taxon>
        <taxon>Burkholderiales</taxon>
        <taxon>Oxalobacteraceae</taxon>
        <taxon>Undibacterium</taxon>
    </lineage>
</organism>
<name>A0A916UCF7_9BURK</name>
<proteinExistence type="predicted"/>
<dbReference type="InterPro" id="IPR022642">
    <property type="entry name" value="CheR_C"/>
</dbReference>
<evidence type="ECO:0000313" key="3">
    <source>
        <dbReference type="Proteomes" id="UP000637423"/>
    </source>
</evidence>
<dbReference type="SUPFAM" id="SSF53335">
    <property type="entry name" value="S-adenosyl-L-methionine-dependent methyltransferases"/>
    <property type="match status" value="1"/>
</dbReference>
<dbReference type="InterPro" id="IPR000780">
    <property type="entry name" value="CheR_MeTrfase"/>
</dbReference>
<dbReference type="AlphaFoldDB" id="A0A916UCF7"/>
<dbReference type="Pfam" id="PF01739">
    <property type="entry name" value="CheR"/>
    <property type="match status" value="1"/>
</dbReference>
<dbReference type="PANTHER" id="PTHR24422:SF8">
    <property type="entry name" value="CHEMOTAXIS PROTEIN"/>
    <property type="match status" value="1"/>
</dbReference>
<dbReference type="PANTHER" id="PTHR24422">
    <property type="entry name" value="CHEMOTAXIS PROTEIN METHYLTRANSFERASE"/>
    <property type="match status" value="1"/>
</dbReference>
<dbReference type="InterPro" id="IPR050903">
    <property type="entry name" value="Bact_Chemotaxis_MeTrfase"/>
</dbReference>
<sequence>MNASVVEEIELDLLLEAIYRCMGDDFRGFDRAVLMAKLGKFMRGHDIATVSALQNIILHDGGKRELLLRNLVLRPTALFDDPARLLSLRQQVRPWLRSHALPRIWLAECASIEEVYTLAILLEEEHLYDRTQIYVTVANECLLQEIRSTGFAADKLAAYEKNYRGSGGQHSLGDYLTLEDGRFLLKEPLLRNITWSQFSLVTDTSFNEFELIICCETLSDFGIGLRWRALRLFTDSLTAFGMLALVPVKGETSELETVPFSLTYKPLVAEHGIYRRNG</sequence>
<reference evidence="2" key="2">
    <citation type="submission" date="2020-09" db="EMBL/GenBank/DDBJ databases">
        <authorList>
            <person name="Sun Q."/>
            <person name="Zhou Y."/>
        </authorList>
    </citation>
    <scope>NUCLEOTIDE SEQUENCE</scope>
    <source>
        <strain evidence="2">CGMCC 1.10998</strain>
    </source>
</reference>
<gene>
    <name evidence="2" type="primary">cheR</name>
    <name evidence="2" type="ORF">GCM10011396_13470</name>
</gene>
<protein>
    <submittedName>
        <fullName evidence="2">Chemotaxis protein R</fullName>
    </submittedName>
</protein>
<comment type="caution">
    <text evidence="2">The sequence shown here is derived from an EMBL/GenBank/DDBJ whole genome shotgun (WGS) entry which is preliminary data.</text>
</comment>
<dbReference type="InterPro" id="IPR029063">
    <property type="entry name" value="SAM-dependent_MTases_sf"/>
</dbReference>
<dbReference type="PROSITE" id="PS50123">
    <property type="entry name" value="CHER"/>
    <property type="match status" value="1"/>
</dbReference>
<accession>A0A916UCF7</accession>
<dbReference type="EMBL" id="BMED01000001">
    <property type="protein sequence ID" value="GGC67762.1"/>
    <property type="molecule type" value="Genomic_DNA"/>
</dbReference>
<dbReference type="SMART" id="SM00138">
    <property type="entry name" value="MeTrc"/>
    <property type="match status" value="1"/>
</dbReference>
<evidence type="ECO:0000313" key="2">
    <source>
        <dbReference type="EMBL" id="GGC67762.1"/>
    </source>
</evidence>
<evidence type="ECO:0000259" key="1">
    <source>
        <dbReference type="PROSITE" id="PS50123"/>
    </source>
</evidence>
<dbReference type="Gene3D" id="3.40.50.150">
    <property type="entry name" value="Vaccinia Virus protein VP39"/>
    <property type="match status" value="1"/>
</dbReference>
<feature type="domain" description="CheR-type methyltransferase" evidence="1">
    <location>
        <begin position="1"/>
        <end position="245"/>
    </location>
</feature>
<dbReference type="RefSeq" id="WP_188565156.1">
    <property type="nucleotide sequence ID" value="NZ_BMED01000001.1"/>
</dbReference>